<dbReference type="InterPro" id="IPR015946">
    <property type="entry name" value="KH_dom-like_a/b"/>
</dbReference>
<dbReference type="InterPro" id="IPR058582">
    <property type="entry name" value="KH_NusA_2nd"/>
</dbReference>
<dbReference type="InterPro" id="IPR010212">
    <property type="entry name" value="NusA_arc"/>
</dbReference>
<protein>
    <recommendedName>
        <fullName evidence="6">Probable transcription termination protein NusA</fullName>
    </recommendedName>
</protein>
<dbReference type="SUPFAM" id="SSF54814">
    <property type="entry name" value="Prokaryotic type KH domain (KH-domain type II)"/>
    <property type="match status" value="2"/>
</dbReference>
<proteinExistence type="inferred from homology"/>
<feature type="domain" description="NusA-like second KH" evidence="8">
    <location>
        <begin position="82"/>
        <end position="145"/>
    </location>
</feature>
<dbReference type="EMBL" id="DRYK01000055">
    <property type="protein sequence ID" value="HHP67995.1"/>
    <property type="molecule type" value="Genomic_DNA"/>
</dbReference>
<dbReference type="PANTHER" id="PTHR22648">
    <property type="entry name" value="TRANSCRIPTION TERMINATION FACTOR NUSA"/>
    <property type="match status" value="1"/>
</dbReference>
<dbReference type="PANTHER" id="PTHR22648:SF0">
    <property type="entry name" value="TRANSCRIPTION TERMINATION_ANTITERMINATION PROTEIN NUSA"/>
    <property type="match status" value="1"/>
</dbReference>
<comment type="function">
    <text evidence="6">Participates in transcription termination.</text>
</comment>
<dbReference type="GO" id="GO:0031564">
    <property type="term" value="P:transcription antitermination"/>
    <property type="evidence" value="ECO:0007669"/>
    <property type="project" value="InterPro"/>
</dbReference>
<accession>A0A7J3XZK5</accession>
<dbReference type="CDD" id="cd22531">
    <property type="entry name" value="KH-II_NusA_arch_rpt2"/>
    <property type="match status" value="1"/>
</dbReference>
<dbReference type="InterPro" id="IPR004044">
    <property type="entry name" value="KH_dom_type_2"/>
</dbReference>
<evidence type="ECO:0000256" key="6">
    <source>
        <dbReference type="HAMAP-Rule" id="MF_00945"/>
    </source>
</evidence>
<comment type="caution">
    <text evidence="9">The sequence shown here is derived from an EMBL/GenBank/DDBJ whole genome shotgun (WGS) entry which is preliminary data.</text>
</comment>
<reference evidence="9" key="1">
    <citation type="journal article" date="2020" name="mSystems">
        <title>Genome- and Community-Level Interaction Insights into Carbon Utilization and Element Cycling Functions of Hydrothermarchaeota in Hydrothermal Sediment.</title>
        <authorList>
            <person name="Zhou Z."/>
            <person name="Liu Y."/>
            <person name="Xu W."/>
            <person name="Pan J."/>
            <person name="Luo Z.H."/>
            <person name="Li M."/>
        </authorList>
    </citation>
    <scope>NUCLEOTIDE SEQUENCE [LARGE SCALE GENOMIC DNA]</scope>
    <source>
        <strain evidence="9">SpSt-110</strain>
    </source>
</reference>
<evidence type="ECO:0000256" key="3">
    <source>
        <dbReference type="ARBA" id="ARBA00022884"/>
    </source>
</evidence>
<dbReference type="Gene3D" id="3.30.300.20">
    <property type="match status" value="2"/>
</dbReference>
<dbReference type="CDD" id="cd22530">
    <property type="entry name" value="KH-II_NusA_arch_rpt1"/>
    <property type="match status" value="1"/>
</dbReference>
<evidence type="ECO:0000259" key="7">
    <source>
        <dbReference type="Pfam" id="PF07650"/>
    </source>
</evidence>
<keyword evidence="4 6" id="KW-0805">Transcription regulation</keyword>
<dbReference type="HAMAP" id="MF_00945_A">
    <property type="entry name" value="NusA_A"/>
    <property type="match status" value="1"/>
</dbReference>
<gene>
    <name evidence="6" type="primary">nusA</name>
    <name evidence="9" type="ORF">ENM60_04315</name>
</gene>
<keyword evidence="2 6" id="KW-0963">Cytoplasm</keyword>
<keyword evidence="3" id="KW-0694">RNA-binding</keyword>
<evidence type="ECO:0000256" key="1">
    <source>
        <dbReference type="ARBA" id="ARBA00022472"/>
    </source>
</evidence>
<evidence type="ECO:0000313" key="9">
    <source>
        <dbReference type="EMBL" id="HHP67995.1"/>
    </source>
</evidence>
<dbReference type="AlphaFoldDB" id="A0A7J3XZK5"/>
<dbReference type="Pfam" id="PF07650">
    <property type="entry name" value="KH_2"/>
    <property type="match status" value="1"/>
</dbReference>
<feature type="domain" description="KH type-2" evidence="7">
    <location>
        <begin position="22"/>
        <end position="78"/>
    </location>
</feature>
<dbReference type="GO" id="GO:0006353">
    <property type="term" value="P:DNA-templated transcription termination"/>
    <property type="evidence" value="ECO:0007669"/>
    <property type="project" value="UniProtKB-UniRule"/>
</dbReference>
<comment type="subcellular location">
    <subcellularLocation>
        <location evidence="6">Cytoplasm</location>
    </subcellularLocation>
</comment>
<sequence length="148" mass="16576">MSKEKPQIKITPEEFGYMTLLHELTGVHVQDCVIDEENNRVIFLVKPEEIGRAIGPKGIFVQTLKKMLNKNVEIVGYSESIEELTKYALAPARVREVKVAQRPGGKKVVYATVDPNDKAIAIGKNGRNVARARLLLNRYFSIDTVIIA</sequence>
<comment type="similarity">
    <text evidence="6">Belongs to the NusA family.</text>
</comment>
<evidence type="ECO:0000256" key="5">
    <source>
        <dbReference type="ARBA" id="ARBA00023163"/>
    </source>
</evidence>
<keyword evidence="1 6" id="KW-0806">Transcription termination</keyword>
<dbReference type="NCBIfam" id="TIGR01952">
    <property type="entry name" value="nusA_arch"/>
    <property type="match status" value="1"/>
</dbReference>
<dbReference type="Pfam" id="PF26594">
    <property type="entry name" value="KH_NusA_2nd"/>
    <property type="match status" value="1"/>
</dbReference>
<dbReference type="InterPro" id="IPR030842">
    <property type="entry name" value="TF_NusA_bacterial"/>
</dbReference>
<evidence type="ECO:0000259" key="8">
    <source>
        <dbReference type="Pfam" id="PF26594"/>
    </source>
</evidence>
<organism evidence="9">
    <name type="scientific">Thermogladius calderae</name>
    <dbReference type="NCBI Taxonomy" id="1200300"/>
    <lineage>
        <taxon>Archaea</taxon>
        <taxon>Thermoproteota</taxon>
        <taxon>Thermoprotei</taxon>
        <taxon>Desulfurococcales</taxon>
        <taxon>Desulfurococcaceae</taxon>
        <taxon>Thermogladius</taxon>
    </lineage>
</organism>
<evidence type="ECO:0000256" key="2">
    <source>
        <dbReference type="ARBA" id="ARBA00022490"/>
    </source>
</evidence>
<evidence type="ECO:0000256" key="4">
    <source>
        <dbReference type="ARBA" id="ARBA00023015"/>
    </source>
</evidence>
<dbReference type="InterPro" id="IPR009019">
    <property type="entry name" value="KH_sf_prok-type"/>
</dbReference>
<dbReference type="GO" id="GO:0003723">
    <property type="term" value="F:RNA binding"/>
    <property type="evidence" value="ECO:0007669"/>
    <property type="project" value="UniProtKB-KW"/>
</dbReference>
<dbReference type="GO" id="GO:0005829">
    <property type="term" value="C:cytosol"/>
    <property type="evidence" value="ECO:0007669"/>
    <property type="project" value="TreeGrafter"/>
</dbReference>
<name>A0A7J3XZK5_9CREN</name>
<keyword evidence="5 6" id="KW-0804">Transcription</keyword>